<feature type="transmembrane region" description="Helical" evidence="1">
    <location>
        <begin position="119"/>
        <end position="137"/>
    </location>
</feature>
<reference evidence="2" key="1">
    <citation type="submission" date="2024-03" db="EMBL/GenBank/DDBJ databases">
        <title>Complete genome sequence of Sulfurisphaera javensis strain KD-1.</title>
        <authorList>
            <person name="Sakai H."/>
            <person name="Nur N."/>
            <person name="Suwanto A."/>
            <person name="Kurosawa N."/>
        </authorList>
    </citation>
    <scope>NUCLEOTIDE SEQUENCE</scope>
    <source>
        <strain evidence="2">KD-1</strain>
    </source>
</reference>
<proteinExistence type="predicted"/>
<accession>A0AAT9GS68</accession>
<evidence type="ECO:0000313" key="2">
    <source>
        <dbReference type="EMBL" id="BFH73698.1"/>
    </source>
</evidence>
<evidence type="ECO:0000256" key="1">
    <source>
        <dbReference type="SAM" id="Phobius"/>
    </source>
</evidence>
<sequence length="230" mass="26476">MQLIESLDLYTKIKDMLTSAERVVTVITKELSDEIAEILLMKASKGIKVNVITKDTNWADWLESKKNSYGMEEIQNYVKELKENTEKAQSYKLLEIILPILFIGVTLIIGFIFFSFKLIWLPILPGIIISGLTIYLLSKKIKSFDNQLGVLKTMIDQRQTEIDNIRQEIQKNLTVKVNKKVGFTVIIVDGKGIITPLRLCNKENIQEITFFDELNEEKIQEIFKKLDNSS</sequence>
<gene>
    <name evidence="2" type="ORF">SJAV_16420</name>
</gene>
<dbReference type="AlphaFoldDB" id="A0AAT9GS68"/>
<dbReference type="RefSeq" id="WP_369609273.1">
    <property type="nucleotide sequence ID" value="NZ_AP031322.1"/>
</dbReference>
<dbReference type="EMBL" id="AP031322">
    <property type="protein sequence ID" value="BFH73698.1"/>
    <property type="molecule type" value="Genomic_DNA"/>
</dbReference>
<keyword evidence="1" id="KW-0812">Transmembrane</keyword>
<feature type="transmembrane region" description="Helical" evidence="1">
    <location>
        <begin position="93"/>
        <end position="113"/>
    </location>
</feature>
<dbReference type="KEGG" id="sjv:SJAV_16420"/>
<dbReference type="GeneID" id="92354598"/>
<protein>
    <submittedName>
        <fullName evidence="2">Uncharacterized protein</fullName>
    </submittedName>
</protein>
<keyword evidence="1" id="KW-0472">Membrane</keyword>
<keyword evidence="1" id="KW-1133">Transmembrane helix</keyword>
<organism evidence="2">
    <name type="scientific">Sulfurisphaera javensis</name>
    <dbReference type="NCBI Taxonomy" id="2049879"/>
    <lineage>
        <taxon>Archaea</taxon>
        <taxon>Thermoproteota</taxon>
        <taxon>Thermoprotei</taxon>
        <taxon>Sulfolobales</taxon>
        <taxon>Sulfolobaceae</taxon>
        <taxon>Sulfurisphaera</taxon>
    </lineage>
</organism>
<name>A0AAT9GS68_9CREN</name>